<evidence type="ECO:0000313" key="3">
    <source>
        <dbReference type="Proteomes" id="UP000092598"/>
    </source>
</evidence>
<dbReference type="EMBL" id="CP016438">
    <property type="protein sequence ID" value="ANS62768.1"/>
    <property type="molecule type" value="Genomic_DNA"/>
</dbReference>
<proteinExistence type="predicted"/>
<feature type="domain" description="Aminoglycoside phosphotransferase" evidence="1">
    <location>
        <begin position="105"/>
        <end position="158"/>
    </location>
</feature>
<sequence>MEESVLGGGAVNEVVRVGATVRRTPAPRSGFVRDLLALFERSGWPGAPRFLGTDERGRETFGYIEGRAALTPGERAAARTDAALGQVARLVRAFHDLTHGTPQAGDQDVVCHNDLAPKNTVYAVRGGRWRPLAFVDWDLAAPGERVHDIAHLCWQYLDLGPGVSDVAEAARRIRLVCDAYGLDGRDDLIDTILWWQDRCRRGIEAGAARGEPAMVALREAGVVDEVRSAGEWVAAHHRELGALLRSGPAE</sequence>
<dbReference type="Proteomes" id="UP000092598">
    <property type="component" value="Chromosome"/>
</dbReference>
<evidence type="ECO:0000313" key="2">
    <source>
        <dbReference type="EMBL" id="ANS62768.1"/>
    </source>
</evidence>
<dbReference type="PATRIC" id="fig|1915.4.peg.652"/>
<dbReference type="OrthoDB" id="236897at2"/>
<dbReference type="InterPro" id="IPR011009">
    <property type="entry name" value="Kinase-like_dom_sf"/>
</dbReference>
<evidence type="ECO:0000259" key="1">
    <source>
        <dbReference type="Pfam" id="PF01636"/>
    </source>
</evidence>
<reference evidence="2 3" key="1">
    <citation type="submission" date="2016-07" db="EMBL/GenBank/DDBJ databases">
        <title>Enhancement of antibiotic productionsby engineered nitrateutilization in actinobacteria.</title>
        <authorList>
            <person name="Meng S.C."/>
        </authorList>
    </citation>
    <scope>NUCLEOTIDE SEQUENCE [LARGE SCALE GENOMIC DNA]</scope>
    <source>
        <strain evidence="2 3">NRRL 2936</strain>
    </source>
</reference>
<dbReference type="RefSeq" id="WP_067426318.1">
    <property type="nucleotide sequence ID" value="NZ_CP016438.1"/>
</dbReference>
<dbReference type="Pfam" id="PF01636">
    <property type="entry name" value="APH"/>
    <property type="match status" value="1"/>
</dbReference>
<dbReference type="AlphaFoldDB" id="A0A1B1M2B4"/>
<gene>
    <name evidence="2" type="ORF">SLINC_0544</name>
</gene>
<organism evidence="2 3">
    <name type="scientific">Streptomyces lincolnensis</name>
    <dbReference type="NCBI Taxonomy" id="1915"/>
    <lineage>
        <taxon>Bacteria</taxon>
        <taxon>Bacillati</taxon>
        <taxon>Actinomycetota</taxon>
        <taxon>Actinomycetes</taxon>
        <taxon>Kitasatosporales</taxon>
        <taxon>Streptomycetaceae</taxon>
        <taxon>Streptomyces</taxon>
    </lineage>
</organism>
<accession>A0A1B1M2B4</accession>
<dbReference type="SUPFAM" id="SSF56112">
    <property type="entry name" value="Protein kinase-like (PK-like)"/>
    <property type="match status" value="1"/>
</dbReference>
<dbReference type="InterPro" id="IPR002575">
    <property type="entry name" value="Aminoglycoside_PTrfase"/>
</dbReference>
<protein>
    <submittedName>
        <fullName evidence="2">Putative trifolitoxin immunity protein</fullName>
    </submittedName>
</protein>
<dbReference type="Gene3D" id="3.90.1200.10">
    <property type="match status" value="1"/>
</dbReference>
<keyword evidence="3" id="KW-1185">Reference proteome</keyword>
<dbReference type="STRING" id="1915.SLINC_0544"/>
<name>A0A1B1M2B4_STRLN</name>
<dbReference type="KEGG" id="sls:SLINC_0544"/>